<accession>T1K088</accession>
<dbReference type="Proteomes" id="UP000015104">
    <property type="component" value="Unassembled WGS sequence"/>
</dbReference>
<organism evidence="1 2">
    <name type="scientific">Tetranychus urticae</name>
    <name type="common">Two-spotted spider mite</name>
    <dbReference type="NCBI Taxonomy" id="32264"/>
    <lineage>
        <taxon>Eukaryota</taxon>
        <taxon>Metazoa</taxon>
        <taxon>Ecdysozoa</taxon>
        <taxon>Arthropoda</taxon>
        <taxon>Chelicerata</taxon>
        <taxon>Arachnida</taxon>
        <taxon>Acari</taxon>
        <taxon>Acariformes</taxon>
        <taxon>Trombidiformes</taxon>
        <taxon>Prostigmata</taxon>
        <taxon>Eleutherengona</taxon>
        <taxon>Raphignathae</taxon>
        <taxon>Tetranychoidea</taxon>
        <taxon>Tetranychidae</taxon>
        <taxon>Tetranychus</taxon>
    </lineage>
</organism>
<sequence>MISRLVILIDCRSLQPGQALKLQGLV</sequence>
<protein>
    <submittedName>
        <fullName evidence="1">Uncharacterized protein</fullName>
    </submittedName>
</protein>
<dbReference type="EnsemblMetazoa" id="tetur03g06830.1">
    <property type="protein sequence ID" value="tetur03g06830.1"/>
    <property type="gene ID" value="tetur03g06830"/>
</dbReference>
<reference evidence="1" key="2">
    <citation type="submission" date="2015-06" db="UniProtKB">
        <authorList>
            <consortium name="EnsemblMetazoa"/>
        </authorList>
    </citation>
    <scope>IDENTIFICATION</scope>
</reference>
<reference evidence="2" key="1">
    <citation type="submission" date="2011-08" db="EMBL/GenBank/DDBJ databases">
        <authorList>
            <person name="Rombauts S."/>
        </authorList>
    </citation>
    <scope>NUCLEOTIDE SEQUENCE</scope>
    <source>
        <strain evidence="2">London</strain>
    </source>
</reference>
<keyword evidence="2" id="KW-1185">Reference proteome</keyword>
<dbReference type="EMBL" id="CAEY01001133">
    <property type="status" value="NOT_ANNOTATED_CDS"/>
    <property type="molecule type" value="Genomic_DNA"/>
</dbReference>
<proteinExistence type="predicted"/>
<evidence type="ECO:0000313" key="1">
    <source>
        <dbReference type="EnsemblMetazoa" id="tetur03g06830.1"/>
    </source>
</evidence>
<dbReference type="HOGENOM" id="CLU_3417493_0_0_1"/>
<evidence type="ECO:0000313" key="2">
    <source>
        <dbReference type="Proteomes" id="UP000015104"/>
    </source>
</evidence>
<name>T1K088_TETUR</name>
<dbReference type="AlphaFoldDB" id="T1K088"/>